<gene>
    <name evidence="1" type="ORF">HMF3257_20205</name>
</gene>
<reference evidence="1 2" key="1">
    <citation type="submission" date="2018-06" db="EMBL/GenBank/DDBJ databases">
        <title>Spirosoma sp. HMF3257 Genome sequencing and assembly.</title>
        <authorList>
            <person name="Kang H."/>
            <person name="Cha I."/>
            <person name="Kim H."/>
            <person name="Kang J."/>
            <person name="Joh K."/>
        </authorList>
    </citation>
    <scope>NUCLEOTIDE SEQUENCE [LARGE SCALE GENOMIC DNA]</scope>
    <source>
        <strain evidence="1 2">HMF3257</strain>
    </source>
</reference>
<evidence type="ECO:0000313" key="2">
    <source>
        <dbReference type="Proteomes" id="UP000249016"/>
    </source>
</evidence>
<dbReference type="EMBL" id="QLII01000001">
    <property type="protein sequence ID" value="RAI75906.1"/>
    <property type="molecule type" value="Genomic_DNA"/>
</dbReference>
<organism evidence="1 2">
    <name type="scientific">Spirosoma telluris</name>
    <dbReference type="NCBI Taxonomy" id="2183553"/>
    <lineage>
        <taxon>Bacteria</taxon>
        <taxon>Pseudomonadati</taxon>
        <taxon>Bacteroidota</taxon>
        <taxon>Cytophagia</taxon>
        <taxon>Cytophagales</taxon>
        <taxon>Cytophagaceae</taxon>
        <taxon>Spirosoma</taxon>
    </lineage>
</organism>
<dbReference type="AlphaFoldDB" id="A0A327NPH2"/>
<name>A0A327NPH2_9BACT</name>
<evidence type="ECO:0000313" key="1">
    <source>
        <dbReference type="EMBL" id="RAI75906.1"/>
    </source>
</evidence>
<proteinExistence type="predicted"/>
<protein>
    <submittedName>
        <fullName evidence="1">Uncharacterized protein</fullName>
    </submittedName>
</protein>
<comment type="caution">
    <text evidence="1">The sequence shown here is derived from an EMBL/GenBank/DDBJ whole genome shotgun (WGS) entry which is preliminary data.</text>
</comment>
<sequence>MCNSQLPADSPLDELMLAESRLVALTAESGKEQIATQFTQFRELLWQLIVGAPDSAPYAPAWNLINLHAKIDLLYFEQGNLAALARVQEKIKEAIQLLP</sequence>
<keyword evidence="2" id="KW-1185">Reference proteome</keyword>
<dbReference type="OrthoDB" id="965663at2"/>
<dbReference type="Proteomes" id="UP000249016">
    <property type="component" value="Unassembled WGS sequence"/>
</dbReference>
<dbReference type="RefSeq" id="WP_111344819.1">
    <property type="nucleotide sequence ID" value="NZ_QLII01000001.1"/>
</dbReference>
<accession>A0A327NPH2</accession>